<keyword evidence="6" id="KW-1133">Transmembrane helix</keyword>
<dbReference type="InterPro" id="IPR011990">
    <property type="entry name" value="TPR-like_helical_dom_sf"/>
</dbReference>
<feature type="domain" description="Histidine kinase" evidence="7">
    <location>
        <begin position="591"/>
        <end position="675"/>
    </location>
</feature>
<keyword evidence="6" id="KW-0472">Membrane</keyword>
<dbReference type="GO" id="GO:0000160">
    <property type="term" value="P:phosphorelay signal transduction system"/>
    <property type="evidence" value="ECO:0007669"/>
    <property type="project" value="UniProtKB-KW"/>
</dbReference>
<evidence type="ECO:0000313" key="9">
    <source>
        <dbReference type="Proteomes" id="UP000288102"/>
    </source>
</evidence>
<organism evidence="8 9">
    <name type="scientific">Flavobacterium cupreum</name>
    <dbReference type="NCBI Taxonomy" id="2133766"/>
    <lineage>
        <taxon>Bacteria</taxon>
        <taxon>Pseudomonadati</taxon>
        <taxon>Bacteroidota</taxon>
        <taxon>Flavobacteriia</taxon>
        <taxon>Flavobacteriales</taxon>
        <taxon>Flavobacteriaceae</taxon>
        <taxon>Flavobacterium</taxon>
    </lineage>
</organism>
<dbReference type="Proteomes" id="UP000288102">
    <property type="component" value="Unassembled WGS sequence"/>
</dbReference>
<dbReference type="GO" id="GO:0005524">
    <property type="term" value="F:ATP binding"/>
    <property type="evidence" value="ECO:0007669"/>
    <property type="project" value="UniProtKB-KW"/>
</dbReference>
<keyword evidence="5" id="KW-0902">Two-component regulatory system</keyword>
<dbReference type="Gene3D" id="1.25.40.10">
    <property type="entry name" value="Tetratricopeptide repeat domain"/>
    <property type="match status" value="2"/>
</dbReference>
<feature type="transmembrane region" description="Helical" evidence="6">
    <location>
        <begin position="421"/>
        <end position="443"/>
    </location>
</feature>
<dbReference type="InterPro" id="IPR050482">
    <property type="entry name" value="Sensor_HK_TwoCompSys"/>
</dbReference>
<keyword evidence="8" id="KW-0547">Nucleotide-binding</keyword>
<keyword evidence="9" id="KW-1185">Reference proteome</keyword>
<dbReference type="EMBL" id="QWDM01000018">
    <property type="protein sequence ID" value="RUT68366.1"/>
    <property type="molecule type" value="Genomic_DNA"/>
</dbReference>
<gene>
    <name evidence="8" type="ORF">D0817_21825</name>
</gene>
<proteinExistence type="predicted"/>
<dbReference type="SUPFAM" id="SSF48452">
    <property type="entry name" value="TPR-like"/>
    <property type="match status" value="2"/>
</dbReference>
<dbReference type="AlphaFoldDB" id="A0A434A1V8"/>
<evidence type="ECO:0000256" key="1">
    <source>
        <dbReference type="ARBA" id="ARBA00000085"/>
    </source>
</evidence>
<dbReference type="InterPro" id="IPR003594">
    <property type="entry name" value="HATPase_dom"/>
</dbReference>
<dbReference type="GO" id="GO:0004673">
    <property type="term" value="F:protein histidine kinase activity"/>
    <property type="evidence" value="ECO:0007669"/>
    <property type="project" value="UniProtKB-EC"/>
</dbReference>
<dbReference type="PROSITE" id="PS50109">
    <property type="entry name" value="HIS_KIN"/>
    <property type="match status" value="1"/>
</dbReference>
<dbReference type="SUPFAM" id="SSF55874">
    <property type="entry name" value="ATPase domain of HSP90 chaperone/DNA topoisomerase II/histidine kinase"/>
    <property type="match status" value="1"/>
</dbReference>
<sequence>MLSILINSQRIFFCLLTLLFISCTKDNLSIYEQKDQAMFDKSYIDKLHNSKKEAYLDSIVALLKFRKNDSITRKDYLKVSSEFYYLNNYKKSLKTSLETLKLSKEANDKNTTPTALYYIGDCYQNSKKDSAFFYYLKAEKLYYSNHDYENVARMLFNKAYVLFYDGNYLECQTQLSKALKYLRKSKKIDLIYCCNILMGNCLEKLTYYDSALKYHKFALANITEMKANHYDTALINYYNISSLVNICNLYDLKKEYSKSIEILKKLPSEDLRKKSPELYAKVVSNLAYSKMKDGDFRNVKSMFLESLKIADSIGNESEILYRKLRLGEYFLLQKDTINSMFYLLKAKKLAIKIQNNNEILSSLELLQKADSKNGLRYANEYIRISDSLNLIQKKSYDKYARIEYETSRVENENADLSKKNFIILIVSFVLILFFVSVIFWRSFKHKNRELRLLKMQQNANDDLHHLMSEQQDEINLAKQTEKIKISKELHDGIMNKIYAVRMNLGVLNSKTSQETIEKRRDFIFELQNIENEIRDISHALNHKSFFDKNDFDSLILNLIKHQENISAVKFKYSRDENINWSDFQNIFRINLYRIIQEAILNVNKHSNASECEIQIFQSDAIMNLFITDNGDGFEEDVQKKGIGLTNISERVNLLKGKLEIESKKGKGTKIKIVFH</sequence>
<evidence type="ECO:0000313" key="8">
    <source>
        <dbReference type="EMBL" id="RUT68366.1"/>
    </source>
</evidence>
<dbReference type="PANTHER" id="PTHR24421">
    <property type="entry name" value="NITRATE/NITRITE SENSOR PROTEIN NARX-RELATED"/>
    <property type="match status" value="1"/>
</dbReference>
<comment type="caution">
    <text evidence="8">The sequence shown here is derived from an EMBL/GenBank/DDBJ whole genome shotgun (WGS) entry which is preliminary data.</text>
</comment>
<evidence type="ECO:0000256" key="6">
    <source>
        <dbReference type="SAM" id="Phobius"/>
    </source>
</evidence>
<dbReference type="Gene3D" id="1.20.5.1930">
    <property type="match status" value="1"/>
</dbReference>
<dbReference type="EC" id="2.7.13.3" evidence="2"/>
<name>A0A434A1V8_9FLAO</name>
<evidence type="ECO:0000256" key="5">
    <source>
        <dbReference type="ARBA" id="ARBA00023012"/>
    </source>
</evidence>
<protein>
    <recommendedName>
        <fullName evidence="2">histidine kinase</fullName>
        <ecNumber evidence="2">2.7.13.3</ecNumber>
    </recommendedName>
</protein>
<keyword evidence="3" id="KW-0808">Transferase</keyword>
<dbReference type="Gene3D" id="3.30.565.10">
    <property type="entry name" value="Histidine kinase-like ATPase, C-terminal domain"/>
    <property type="match status" value="1"/>
</dbReference>
<evidence type="ECO:0000259" key="7">
    <source>
        <dbReference type="PROSITE" id="PS50109"/>
    </source>
</evidence>
<dbReference type="OrthoDB" id="977000at2"/>
<keyword evidence="8" id="KW-0067">ATP-binding</keyword>
<evidence type="ECO:0000256" key="3">
    <source>
        <dbReference type="ARBA" id="ARBA00022679"/>
    </source>
</evidence>
<dbReference type="Pfam" id="PF02518">
    <property type="entry name" value="HATPase_c"/>
    <property type="match status" value="1"/>
</dbReference>
<comment type="catalytic activity">
    <reaction evidence="1">
        <text>ATP + protein L-histidine = ADP + protein N-phospho-L-histidine.</text>
        <dbReference type="EC" id="2.7.13.3"/>
    </reaction>
</comment>
<evidence type="ECO:0000256" key="2">
    <source>
        <dbReference type="ARBA" id="ARBA00012438"/>
    </source>
</evidence>
<accession>A0A434A1V8</accession>
<reference evidence="9" key="1">
    <citation type="journal article" date="2019" name="Syst. Appl. Microbiol.">
        <title>Flavobacterium circumlabens sp. nov. and Flavobacterium cupreum sp. nov., two psychrotrophic species isolated from Antarctic environmental samples.</title>
        <authorList>
            <person name="Kralova S."/>
            <person name="Busse H.-J."/>
            <person name="Svec P."/>
            <person name="Maslanova I."/>
            <person name="Stankova E."/>
            <person name="Bartak M."/>
            <person name="Sedlacek I."/>
        </authorList>
    </citation>
    <scope>NUCLEOTIDE SEQUENCE [LARGE SCALE GENOMIC DNA]</scope>
    <source>
        <strain evidence="9">CCM 8825</strain>
    </source>
</reference>
<keyword evidence="6" id="KW-0812">Transmembrane</keyword>
<keyword evidence="4" id="KW-0418">Kinase</keyword>
<evidence type="ECO:0000256" key="4">
    <source>
        <dbReference type="ARBA" id="ARBA00022777"/>
    </source>
</evidence>
<dbReference type="InterPro" id="IPR005467">
    <property type="entry name" value="His_kinase_dom"/>
</dbReference>
<dbReference type="CDD" id="cd16917">
    <property type="entry name" value="HATPase_UhpB-NarQ-NarX-like"/>
    <property type="match status" value="1"/>
</dbReference>
<dbReference type="InterPro" id="IPR036890">
    <property type="entry name" value="HATPase_C_sf"/>
</dbReference>
<dbReference type="PANTHER" id="PTHR24421:SF10">
    <property type="entry name" value="NITRATE_NITRITE SENSOR PROTEIN NARQ"/>
    <property type="match status" value="1"/>
</dbReference>